<protein>
    <submittedName>
        <fullName evidence="4">Oxidoreductase</fullName>
    </submittedName>
</protein>
<evidence type="ECO:0000313" key="5">
    <source>
        <dbReference type="Proteomes" id="UP000192739"/>
    </source>
</evidence>
<evidence type="ECO:0000259" key="3">
    <source>
        <dbReference type="SMART" id="SM00903"/>
    </source>
</evidence>
<name>A0A1E3S741_MYCIE</name>
<dbReference type="SMART" id="SM00903">
    <property type="entry name" value="Flavin_Reduct"/>
    <property type="match status" value="1"/>
</dbReference>
<dbReference type="STRING" id="28445.BHQ20_24565"/>
<dbReference type="Proteomes" id="UP000192739">
    <property type="component" value="Unassembled WGS sequence"/>
</dbReference>
<dbReference type="Pfam" id="PF01613">
    <property type="entry name" value="Flavin_Reduct"/>
    <property type="match status" value="1"/>
</dbReference>
<comment type="caution">
    <text evidence="4">The sequence shown here is derived from an EMBL/GenBank/DDBJ whole genome shotgun (WGS) entry which is preliminary data.</text>
</comment>
<dbReference type="InterPro" id="IPR012349">
    <property type="entry name" value="Split_barrel_FMN-bd"/>
</dbReference>
<dbReference type="Gene3D" id="2.30.110.10">
    <property type="entry name" value="Electron Transport, Fmn-binding Protein, Chain A"/>
    <property type="match status" value="1"/>
</dbReference>
<dbReference type="AlphaFoldDB" id="A0A1E3S741"/>
<dbReference type="PANTHER" id="PTHR30466:SF15">
    <property type="entry name" value="POSSIBLE OXIDOREDUCTASE"/>
    <property type="match status" value="1"/>
</dbReference>
<reference evidence="4 5" key="1">
    <citation type="submission" date="2017-02" db="EMBL/GenBank/DDBJ databases">
        <title>The new phylogeny of genus Mycobacterium.</title>
        <authorList>
            <person name="Tortoli E."/>
            <person name="Trovato A."/>
            <person name="Cirillo D.M."/>
        </authorList>
    </citation>
    <scope>NUCLEOTIDE SEQUENCE [LARGE SCALE GENOMIC DNA]</scope>
    <source>
        <strain evidence="4 5">DSM 44049</strain>
    </source>
</reference>
<proteinExistence type="inferred from homology"/>
<dbReference type="PANTHER" id="PTHR30466">
    <property type="entry name" value="FLAVIN REDUCTASE"/>
    <property type="match status" value="1"/>
</dbReference>
<keyword evidence="2" id="KW-0560">Oxidoreductase</keyword>
<evidence type="ECO:0000256" key="2">
    <source>
        <dbReference type="ARBA" id="ARBA00023002"/>
    </source>
</evidence>
<feature type="domain" description="Flavin reductase like" evidence="3">
    <location>
        <begin position="10"/>
        <end position="154"/>
    </location>
</feature>
<accession>A0A1E3S741</accession>
<dbReference type="InterPro" id="IPR002563">
    <property type="entry name" value="Flavin_Rdtase-like_dom"/>
</dbReference>
<dbReference type="InterPro" id="IPR050268">
    <property type="entry name" value="NADH-dep_flavin_reductase"/>
</dbReference>
<evidence type="ECO:0000313" key="4">
    <source>
        <dbReference type="EMBL" id="ORA97789.1"/>
    </source>
</evidence>
<keyword evidence="5" id="KW-1185">Reference proteome</keyword>
<dbReference type="SUPFAM" id="SSF50475">
    <property type="entry name" value="FMN-binding split barrel"/>
    <property type="match status" value="1"/>
</dbReference>
<organism evidence="4 5">
    <name type="scientific">Mycobacterium intermedium</name>
    <dbReference type="NCBI Taxonomy" id="28445"/>
    <lineage>
        <taxon>Bacteria</taxon>
        <taxon>Bacillati</taxon>
        <taxon>Actinomycetota</taxon>
        <taxon>Actinomycetes</taxon>
        <taxon>Mycobacteriales</taxon>
        <taxon>Mycobacteriaceae</taxon>
        <taxon>Mycobacterium</taxon>
        <taxon>Mycobacterium simiae complex</taxon>
    </lineage>
</organism>
<sequence length="190" mass="20894">MIGESFDDFLTMLDGPVYVVTTAADGQPSGCLVTSAAQTSVQPPSFMVGFHYANPTAEVAGRSEYVAVHVLPRHARVLAELFAKLSDEDKFQRCSWRAGPFGMPILDDAVGWFVGKTASRSPVGDHIAYLVEPVSVHAPELPEELLYLSDIDDFVVDDDGGHLDPQKLYKAQPRETTNRYGMRFTLDVPF</sequence>
<gene>
    <name evidence="4" type="ORF">BST27_21770</name>
</gene>
<evidence type="ECO:0000256" key="1">
    <source>
        <dbReference type="ARBA" id="ARBA00008898"/>
    </source>
</evidence>
<comment type="similarity">
    <text evidence="1">Belongs to the non-flavoprotein flavin reductase family.</text>
</comment>
<dbReference type="GO" id="GO:0010181">
    <property type="term" value="F:FMN binding"/>
    <property type="evidence" value="ECO:0007669"/>
    <property type="project" value="InterPro"/>
</dbReference>
<dbReference type="EMBL" id="MVHT01000071">
    <property type="protein sequence ID" value="ORA97789.1"/>
    <property type="molecule type" value="Genomic_DNA"/>
</dbReference>
<dbReference type="GO" id="GO:0042602">
    <property type="term" value="F:riboflavin reductase (NADPH) activity"/>
    <property type="evidence" value="ECO:0007669"/>
    <property type="project" value="TreeGrafter"/>
</dbReference>